<dbReference type="InterPro" id="IPR010730">
    <property type="entry name" value="HET"/>
</dbReference>
<reference evidence="2" key="1">
    <citation type="journal article" date="2020" name="Stud. Mycol.">
        <title>101 Dothideomycetes genomes: a test case for predicting lifestyles and emergence of pathogens.</title>
        <authorList>
            <person name="Haridas S."/>
            <person name="Albert R."/>
            <person name="Binder M."/>
            <person name="Bloem J."/>
            <person name="Labutti K."/>
            <person name="Salamov A."/>
            <person name="Andreopoulos B."/>
            <person name="Baker S."/>
            <person name="Barry K."/>
            <person name="Bills G."/>
            <person name="Bluhm B."/>
            <person name="Cannon C."/>
            <person name="Castanera R."/>
            <person name="Culley D."/>
            <person name="Daum C."/>
            <person name="Ezra D."/>
            <person name="Gonzalez J."/>
            <person name="Henrissat B."/>
            <person name="Kuo A."/>
            <person name="Liang C."/>
            <person name="Lipzen A."/>
            <person name="Lutzoni F."/>
            <person name="Magnuson J."/>
            <person name="Mondo S."/>
            <person name="Nolan M."/>
            <person name="Ohm R."/>
            <person name="Pangilinan J."/>
            <person name="Park H.-J."/>
            <person name="Ramirez L."/>
            <person name="Alfaro M."/>
            <person name="Sun H."/>
            <person name="Tritt A."/>
            <person name="Yoshinaga Y."/>
            <person name="Zwiers L.-H."/>
            <person name="Turgeon B."/>
            <person name="Goodwin S."/>
            <person name="Spatafora J."/>
            <person name="Crous P."/>
            <person name="Grigoriev I."/>
        </authorList>
    </citation>
    <scope>NUCLEOTIDE SEQUENCE</scope>
    <source>
        <strain evidence="2">CBS 101060</strain>
    </source>
</reference>
<dbReference type="Proteomes" id="UP000799429">
    <property type="component" value="Unassembled WGS sequence"/>
</dbReference>
<dbReference type="Pfam" id="PF06985">
    <property type="entry name" value="HET"/>
    <property type="match status" value="1"/>
</dbReference>
<proteinExistence type="predicted"/>
<dbReference type="PANTHER" id="PTHR10622">
    <property type="entry name" value="HET DOMAIN-CONTAINING PROTEIN"/>
    <property type="match status" value="1"/>
</dbReference>
<keyword evidence="3" id="KW-1185">Reference proteome</keyword>
<dbReference type="PANTHER" id="PTHR10622:SF10">
    <property type="entry name" value="HET DOMAIN-CONTAINING PROTEIN"/>
    <property type="match status" value="1"/>
</dbReference>
<feature type="domain" description="Heterokaryon incompatibility" evidence="1">
    <location>
        <begin position="18"/>
        <end position="86"/>
    </location>
</feature>
<evidence type="ECO:0000313" key="2">
    <source>
        <dbReference type="EMBL" id="KAF2837777.1"/>
    </source>
</evidence>
<organism evidence="2 3">
    <name type="scientific">Patellaria atrata CBS 101060</name>
    <dbReference type="NCBI Taxonomy" id="1346257"/>
    <lineage>
        <taxon>Eukaryota</taxon>
        <taxon>Fungi</taxon>
        <taxon>Dikarya</taxon>
        <taxon>Ascomycota</taxon>
        <taxon>Pezizomycotina</taxon>
        <taxon>Dothideomycetes</taxon>
        <taxon>Dothideomycetes incertae sedis</taxon>
        <taxon>Patellariales</taxon>
        <taxon>Patellariaceae</taxon>
        <taxon>Patellaria</taxon>
    </lineage>
</organism>
<comment type="caution">
    <text evidence="2">The sequence shown here is derived from an EMBL/GenBank/DDBJ whole genome shotgun (WGS) entry which is preliminary data.</text>
</comment>
<name>A0A9P4VQG1_9PEZI</name>
<evidence type="ECO:0000259" key="1">
    <source>
        <dbReference type="Pfam" id="PF06985"/>
    </source>
</evidence>
<sequence>MCLNIFAERFFDDGVPLYAILSHTWGPEEVLFQDIEIGTAKAKKSFSKVQGCCNKAKKDEYGYVWIDTCCVDKSSSAELSEAINTMFKSPSVVEFYSLQWCLIGTKSSLKWQISKTTRISLLILEGESCSTCLAAEIMNWASRRKTSRQEDVAYCLRGLFDLTWF</sequence>
<accession>A0A9P4VQG1</accession>
<gene>
    <name evidence="2" type="ORF">M501DRAFT_1006331</name>
</gene>
<evidence type="ECO:0000313" key="3">
    <source>
        <dbReference type="Proteomes" id="UP000799429"/>
    </source>
</evidence>
<dbReference type="OrthoDB" id="20872at2759"/>
<dbReference type="AlphaFoldDB" id="A0A9P4VQG1"/>
<protein>
    <recommendedName>
        <fullName evidence="1">Heterokaryon incompatibility domain-containing protein</fullName>
    </recommendedName>
</protein>
<dbReference type="EMBL" id="MU006098">
    <property type="protein sequence ID" value="KAF2837777.1"/>
    <property type="molecule type" value="Genomic_DNA"/>
</dbReference>